<accession>A0A7D9GYL2</accession>
<name>A0A7D9GYL2_DEKBR</name>
<dbReference type="SUPFAM" id="SSF143113">
    <property type="entry name" value="NAP-like"/>
    <property type="match status" value="1"/>
</dbReference>
<comment type="similarity">
    <text evidence="1 2">Belongs to the nucleosome assembly protein (NAP) family.</text>
</comment>
<dbReference type="InterPro" id="IPR037231">
    <property type="entry name" value="NAP-like_sf"/>
</dbReference>
<reference evidence="5 6" key="1">
    <citation type="submission" date="2019-07" db="EMBL/GenBank/DDBJ databases">
        <authorList>
            <person name="Friedrich A."/>
            <person name="Schacherer J."/>
        </authorList>
    </citation>
    <scope>NUCLEOTIDE SEQUENCE [LARGE SCALE GENOMIC DNA]</scope>
</reference>
<dbReference type="AlphaFoldDB" id="A0A7D9GYL2"/>
<reference evidence="4" key="3">
    <citation type="journal article" name="BMC Genomics">
        <title>New genome assemblies reveal patterns of domestication and adaptation across Brettanomyces (Dekkera) species.</title>
        <authorList>
            <person name="Roach M.J."/>
            <person name="Borneman A.R."/>
        </authorList>
    </citation>
    <scope>NUCLEOTIDE SEQUENCE</scope>
    <source>
        <strain evidence="4">UCD 2041</strain>
    </source>
</reference>
<dbReference type="GO" id="GO:0006334">
    <property type="term" value="P:nucleosome assembly"/>
    <property type="evidence" value="ECO:0007669"/>
    <property type="project" value="InterPro"/>
</dbReference>
<dbReference type="OrthoDB" id="19419at2759"/>
<evidence type="ECO:0000313" key="5">
    <source>
        <dbReference type="EMBL" id="VUG15947.1"/>
    </source>
</evidence>
<sequence>MSQAKETDAADGVKDDILEKALEALQKIEKKQQGIDIEVQKYRVKLTKPLFEQRRNVLAKIPKFWYIVLAQHEDFQEYVQTEDMKYLEYIKDIYIEKMIDANGKNDDPKTYAITFQFESQNGEIENQEVTKYFYTETNPDSGYESLKSYNAEIKWPAEFDKINPSLVKKGRKDGKWTHEEKKNYRIGMKSFFAFFSWTGKRPGKEYRYGEELAEMFSEDIFPLAVDYYTLAAPGLNENDDNDDDDSSSEELDVESEEEESENNENPAKKKARTN</sequence>
<feature type="region of interest" description="Disordered" evidence="3">
    <location>
        <begin position="233"/>
        <end position="274"/>
    </location>
</feature>
<evidence type="ECO:0000313" key="6">
    <source>
        <dbReference type="Proteomes" id="UP000478008"/>
    </source>
</evidence>
<dbReference type="EMBL" id="CABFWN010000001">
    <property type="protein sequence ID" value="VUG15947.1"/>
    <property type="molecule type" value="Genomic_DNA"/>
</dbReference>
<dbReference type="InterPro" id="IPR002164">
    <property type="entry name" value="NAP_family"/>
</dbReference>
<dbReference type="Proteomes" id="UP000478008">
    <property type="component" value="Unassembled WGS sequence"/>
</dbReference>
<evidence type="ECO:0000313" key="4">
    <source>
        <dbReference type="EMBL" id="QOU21907.1"/>
    </source>
</evidence>
<evidence type="ECO:0000256" key="3">
    <source>
        <dbReference type="SAM" id="MobiDB-lite"/>
    </source>
</evidence>
<feature type="compositionally biased region" description="Acidic residues" evidence="3">
    <location>
        <begin position="237"/>
        <end position="262"/>
    </location>
</feature>
<proteinExistence type="inferred from homology"/>
<evidence type="ECO:0000256" key="1">
    <source>
        <dbReference type="ARBA" id="ARBA00009947"/>
    </source>
</evidence>
<gene>
    <name evidence="5" type="primary">VPS75</name>
    <name evidence="4" type="ORF">BRETT_002071</name>
    <name evidence="5" type="ORF">DEBR0S1_03818G</name>
</gene>
<dbReference type="Pfam" id="PF00956">
    <property type="entry name" value="NAP"/>
    <property type="match status" value="1"/>
</dbReference>
<dbReference type="GO" id="GO:0005634">
    <property type="term" value="C:nucleus"/>
    <property type="evidence" value="ECO:0007669"/>
    <property type="project" value="InterPro"/>
</dbReference>
<dbReference type="OMA" id="PGKEFPN"/>
<dbReference type="Gene3D" id="3.30.1120.90">
    <property type="entry name" value="Nucleosome assembly protein"/>
    <property type="match status" value="1"/>
</dbReference>
<keyword evidence="6" id="KW-1185">Reference proteome</keyword>
<dbReference type="Proteomes" id="UP000663131">
    <property type="component" value="Chromosome 9"/>
</dbReference>
<evidence type="ECO:0000256" key="2">
    <source>
        <dbReference type="RuleBase" id="RU003876"/>
    </source>
</evidence>
<protein>
    <submittedName>
        <fullName evidence="5">DEBR0S1_03818g1_1</fullName>
    </submittedName>
</protein>
<dbReference type="PANTHER" id="PTHR11875">
    <property type="entry name" value="TESTIS-SPECIFIC Y-ENCODED PROTEIN"/>
    <property type="match status" value="1"/>
</dbReference>
<reference evidence="4" key="2">
    <citation type="submission" date="2020-10" db="EMBL/GenBank/DDBJ databases">
        <authorList>
            <person name="Palmer J.M."/>
        </authorList>
    </citation>
    <scope>NUCLEOTIDE SEQUENCE</scope>
    <source>
        <strain evidence="4">UCD 2041</strain>
    </source>
</reference>
<dbReference type="EMBL" id="CP063137">
    <property type="protein sequence ID" value="QOU21907.1"/>
    <property type="molecule type" value="Genomic_DNA"/>
</dbReference>
<organism evidence="5 6">
    <name type="scientific">Dekkera bruxellensis</name>
    <name type="common">Brettanomyces custersii</name>
    <dbReference type="NCBI Taxonomy" id="5007"/>
    <lineage>
        <taxon>Eukaryota</taxon>
        <taxon>Fungi</taxon>
        <taxon>Dikarya</taxon>
        <taxon>Ascomycota</taxon>
        <taxon>Saccharomycotina</taxon>
        <taxon>Pichiomycetes</taxon>
        <taxon>Pichiales</taxon>
        <taxon>Pichiaceae</taxon>
        <taxon>Brettanomyces</taxon>
    </lineage>
</organism>